<protein>
    <submittedName>
        <fullName evidence="1">Uncharacterized protein</fullName>
    </submittedName>
</protein>
<reference evidence="2" key="1">
    <citation type="journal article" date="2019" name="Int. J. Syst. Evol. Microbiol.">
        <title>The Global Catalogue of Microorganisms (GCM) 10K type strain sequencing project: providing services to taxonomists for standard genome sequencing and annotation.</title>
        <authorList>
            <consortium name="The Broad Institute Genomics Platform"/>
            <consortium name="The Broad Institute Genome Sequencing Center for Infectious Disease"/>
            <person name="Wu L."/>
            <person name="Ma J."/>
        </authorList>
    </citation>
    <scope>NUCLEOTIDE SEQUENCE [LARGE SCALE GENOMIC DNA]</scope>
    <source>
        <strain evidence="2">CGMCC 1.15475</strain>
    </source>
</reference>
<comment type="caution">
    <text evidence="1">The sequence shown here is derived from an EMBL/GenBank/DDBJ whole genome shotgun (WGS) entry which is preliminary data.</text>
</comment>
<keyword evidence="2" id="KW-1185">Reference proteome</keyword>
<evidence type="ECO:0000313" key="1">
    <source>
        <dbReference type="EMBL" id="MFD1863844.1"/>
    </source>
</evidence>
<evidence type="ECO:0000313" key="2">
    <source>
        <dbReference type="Proteomes" id="UP001597273"/>
    </source>
</evidence>
<proteinExistence type="predicted"/>
<dbReference type="EMBL" id="JBHUFW010000011">
    <property type="protein sequence ID" value="MFD1863844.1"/>
    <property type="molecule type" value="Genomic_DNA"/>
</dbReference>
<organism evidence="1 2">
    <name type="scientific">Planococcus chinensis</name>
    <dbReference type="NCBI Taxonomy" id="272917"/>
    <lineage>
        <taxon>Bacteria</taxon>
        <taxon>Bacillati</taxon>
        <taxon>Bacillota</taxon>
        <taxon>Bacilli</taxon>
        <taxon>Bacillales</taxon>
        <taxon>Caryophanaceae</taxon>
        <taxon>Planococcus</taxon>
    </lineage>
</organism>
<name>A0ABW4QJY9_9BACL</name>
<dbReference type="Proteomes" id="UP001597273">
    <property type="component" value="Unassembled WGS sequence"/>
</dbReference>
<accession>A0ABW4QJY9</accession>
<gene>
    <name evidence="1" type="ORF">ACFSDB_13120</name>
</gene>
<sequence length="101" mass="11749">MLKFIASAVGGVLLLKAGGTIESYLASPSKLNANLEKLDQEVWFRTLREDYRYNHIIEHNGKIRKYLSNEKNTDLLLEDGKEQERFTALVHEEFELLLKRK</sequence>
<dbReference type="RefSeq" id="WP_204890251.1">
    <property type="nucleotide sequence ID" value="NZ_JBHUFW010000011.1"/>
</dbReference>